<dbReference type="NCBIfam" id="TIGR01181">
    <property type="entry name" value="dTDP_gluc_dehyt"/>
    <property type="match status" value="1"/>
</dbReference>
<protein>
    <recommendedName>
        <fullName evidence="5 8">dTDP-glucose 4,6-dehydratase</fullName>
        <ecNumber evidence="4 8">4.2.1.46</ecNumber>
    </recommendedName>
</protein>
<dbReference type="Gene3D" id="3.90.25.10">
    <property type="entry name" value="UDP-galactose 4-epimerase, domain 1"/>
    <property type="match status" value="1"/>
</dbReference>
<evidence type="ECO:0000256" key="4">
    <source>
        <dbReference type="ARBA" id="ARBA00011990"/>
    </source>
</evidence>
<dbReference type="InterPro" id="IPR005888">
    <property type="entry name" value="dTDP_Gluc_deHydtase"/>
</dbReference>
<evidence type="ECO:0000256" key="7">
    <source>
        <dbReference type="ARBA" id="ARBA00023239"/>
    </source>
</evidence>
<dbReference type="GO" id="GO:0009225">
    <property type="term" value="P:nucleotide-sugar metabolic process"/>
    <property type="evidence" value="ECO:0007669"/>
    <property type="project" value="InterPro"/>
</dbReference>
<evidence type="ECO:0000256" key="2">
    <source>
        <dbReference type="ARBA" id="ARBA00001911"/>
    </source>
</evidence>
<sequence length="343" mass="38262">MKRYLITGGAGFIGCNYVRFLLSGYPDAKVTVYDKLTYSGRVENLEEPLTRFKDRCELVVGDICDSTAVERAVQAAQPDIVVNFAAETHVDRSIADPDTFVRTDVNGTAVLLRQVSDQGVARYHQVSTDEVYGTVPVSQRSSEDDVLNPSSPYSASKAAGDLMAMAWHQTYGLPVTVSRGANCVGAYQYPEKVVPLFATNALLNLPLPVYGDGKQRRDFQHVLDHCAGIQAVLEHGQPGEIYNIGTGTEVTNLEMVRILLETLDKPRSLIRHVQDRPGHDRRYGLDISKMLDLGWSPAMSVEESITAAVCWYRDNRAWWEPVRAGEFQDYYARQYAGRPDHVR</sequence>
<dbReference type="PANTHER" id="PTHR43000">
    <property type="entry name" value="DTDP-D-GLUCOSE 4,6-DEHYDRATASE-RELATED"/>
    <property type="match status" value="1"/>
</dbReference>
<evidence type="ECO:0000313" key="10">
    <source>
        <dbReference type="EMBL" id="MYD91081.1"/>
    </source>
</evidence>
<gene>
    <name evidence="10" type="primary">rfbB</name>
    <name evidence="10" type="ORF">F4Y08_12225</name>
</gene>
<dbReference type="Pfam" id="PF16363">
    <property type="entry name" value="GDP_Man_Dehyd"/>
    <property type="match status" value="1"/>
</dbReference>
<keyword evidence="6" id="KW-0520">NAD</keyword>
<comment type="similarity">
    <text evidence="3 8">Belongs to the NAD(P)-dependent epimerase/dehydratase family. dTDP-glucose dehydratase subfamily.</text>
</comment>
<dbReference type="InterPro" id="IPR016040">
    <property type="entry name" value="NAD(P)-bd_dom"/>
</dbReference>
<dbReference type="CDD" id="cd05246">
    <property type="entry name" value="dTDP_GD_SDR_e"/>
    <property type="match status" value="1"/>
</dbReference>
<evidence type="ECO:0000256" key="8">
    <source>
        <dbReference type="RuleBase" id="RU004473"/>
    </source>
</evidence>
<dbReference type="SUPFAM" id="SSF51735">
    <property type="entry name" value="NAD(P)-binding Rossmann-fold domains"/>
    <property type="match status" value="1"/>
</dbReference>
<reference evidence="10" key="1">
    <citation type="submission" date="2019-09" db="EMBL/GenBank/DDBJ databases">
        <title>Characterisation of the sponge microbiome using genome-centric metagenomics.</title>
        <authorList>
            <person name="Engelberts J.P."/>
            <person name="Robbins S.J."/>
            <person name="De Goeij J.M."/>
            <person name="Aranda M."/>
            <person name="Bell S.C."/>
            <person name="Webster N.S."/>
        </authorList>
    </citation>
    <scope>NUCLEOTIDE SEQUENCE</scope>
    <source>
        <strain evidence="10">SB0662_bin_9</strain>
    </source>
</reference>
<comment type="cofactor">
    <cofactor evidence="2 8">
        <name>NAD(+)</name>
        <dbReference type="ChEBI" id="CHEBI:57540"/>
    </cofactor>
</comment>
<comment type="caution">
    <text evidence="10">The sequence shown here is derived from an EMBL/GenBank/DDBJ whole genome shotgun (WGS) entry which is preliminary data.</text>
</comment>
<dbReference type="GO" id="GO:0008460">
    <property type="term" value="F:dTDP-glucose 4,6-dehydratase activity"/>
    <property type="evidence" value="ECO:0007669"/>
    <property type="project" value="UniProtKB-EC"/>
</dbReference>
<dbReference type="AlphaFoldDB" id="A0A6B1DUW7"/>
<dbReference type="Gene3D" id="3.40.50.720">
    <property type="entry name" value="NAD(P)-binding Rossmann-like Domain"/>
    <property type="match status" value="1"/>
</dbReference>
<dbReference type="InterPro" id="IPR036291">
    <property type="entry name" value="NAD(P)-bd_dom_sf"/>
</dbReference>
<evidence type="ECO:0000256" key="6">
    <source>
        <dbReference type="ARBA" id="ARBA00023027"/>
    </source>
</evidence>
<evidence type="ECO:0000259" key="9">
    <source>
        <dbReference type="Pfam" id="PF16363"/>
    </source>
</evidence>
<dbReference type="EMBL" id="VXPY01000086">
    <property type="protein sequence ID" value="MYD91081.1"/>
    <property type="molecule type" value="Genomic_DNA"/>
</dbReference>
<dbReference type="PROSITE" id="PS51257">
    <property type="entry name" value="PROKAR_LIPOPROTEIN"/>
    <property type="match status" value="1"/>
</dbReference>
<proteinExistence type="inferred from homology"/>
<name>A0A6B1DUW7_9CHLR</name>
<keyword evidence="7 8" id="KW-0456">Lyase</keyword>
<evidence type="ECO:0000256" key="5">
    <source>
        <dbReference type="ARBA" id="ARBA00016977"/>
    </source>
</evidence>
<accession>A0A6B1DUW7</accession>
<comment type="catalytic activity">
    <reaction evidence="1 8">
        <text>dTDP-alpha-D-glucose = dTDP-4-dehydro-6-deoxy-alpha-D-glucose + H2O</text>
        <dbReference type="Rhea" id="RHEA:17221"/>
        <dbReference type="ChEBI" id="CHEBI:15377"/>
        <dbReference type="ChEBI" id="CHEBI:57477"/>
        <dbReference type="ChEBI" id="CHEBI:57649"/>
        <dbReference type="EC" id="4.2.1.46"/>
    </reaction>
</comment>
<feature type="domain" description="NAD(P)-binding" evidence="9">
    <location>
        <begin position="5"/>
        <end position="305"/>
    </location>
</feature>
<organism evidence="10">
    <name type="scientific">Caldilineaceae bacterium SB0662_bin_9</name>
    <dbReference type="NCBI Taxonomy" id="2605258"/>
    <lineage>
        <taxon>Bacteria</taxon>
        <taxon>Bacillati</taxon>
        <taxon>Chloroflexota</taxon>
        <taxon>Caldilineae</taxon>
        <taxon>Caldilineales</taxon>
        <taxon>Caldilineaceae</taxon>
    </lineage>
</organism>
<evidence type="ECO:0000256" key="3">
    <source>
        <dbReference type="ARBA" id="ARBA00008178"/>
    </source>
</evidence>
<dbReference type="EC" id="4.2.1.46" evidence="4 8"/>
<evidence type="ECO:0000256" key="1">
    <source>
        <dbReference type="ARBA" id="ARBA00001539"/>
    </source>
</evidence>